<gene>
    <name evidence="10" type="ORF">WICANDRAFT_101933</name>
</gene>
<feature type="region of interest" description="Disordered" evidence="8">
    <location>
        <begin position="1"/>
        <end position="48"/>
    </location>
</feature>
<dbReference type="AlphaFoldDB" id="A0A1E3NY95"/>
<comment type="subunit">
    <text evidence="7">Associated with the spliceosome.</text>
</comment>
<comment type="function">
    <text evidence="7">Involved in pre-mRNA splicing.</text>
</comment>
<evidence type="ECO:0000256" key="7">
    <source>
        <dbReference type="RuleBase" id="RU367071"/>
    </source>
</evidence>
<evidence type="ECO:0000313" key="10">
    <source>
        <dbReference type="EMBL" id="ODQ57672.1"/>
    </source>
</evidence>
<dbReference type="GO" id="GO:0000398">
    <property type="term" value="P:mRNA splicing, via spliceosome"/>
    <property type="evidence" value="ECO:0007669"/>
    <property type="project" value="UniProtKB-UniRule"/>
</dbReference>
<dbReference type="GeneID" id="30197582"/>
<feature type="compositionally biased region" description="Acidic residues" evidence="8">
    <location>
        <begin position="294"/>
        <end position="304"/>
    </location>
</feature>
<feature type="region of interest" description="Disordered" evidence="8">
    <location>
        <begin position="287"/>
        <end position="319"/>
    </location>
</feature>
<name>A0A1E3NY95_WICAA</name>
<dbReference type="Proteomes" id="UP000094112">
    <property type="component" value="Unassembled WGS sequence"/>
</dbReference>
<feature type="compositionally biased region" description="Basic residues" evidence="8">
    <location>
        <begin position="65"/>
        <end position="75"/>
    </location>
</feature>
<evidence type="ECO:0000256" key="6">
    <source>
        <dbReference type="ARBA" id="ARBA00023242"/>
    </source>
</evidence>
<keyword evidence="5 7" id="KW-0508">mRNA splicing</keyword>
<dbReference type="PANTHER" id="PTHR12942">
    <property type="entry name" value="STEP II SPLICING FACTOR SLU7"/>
    <property type="match status" value="1"/>
</dbReference>
<evidence type="ECO:0000256" key="3">
    <source>
        <dbReference type="ARBA" id="ARBA00022664"/>
    </source>
</evidence>
<dbReference type="GO" id="GO:0005681">
    <property type="term" value="C:spliceosomal complex"/>
    <property type="evidence" value="ECO:0007669"/>
    <property type="project" value="UniProtKB-UniRule"/>
</dbReference>
<evidence type="ECO:0000259" key="9">
    <source>
        <dbReference type="Pfam" id="PF11708"/>
    </source>
</evidence>
<evidence type="ECO:0000313" key="11">
    <source>
        <dbReference type="Proteomes" id="UP000094112"/>
    </source>
</evidence>
<organism evidence="10 11">
    <name type="scientific">Wickerhamomyces anomalus (strain ATCC 58044 / CBS 1984 / NCYC 433 / NRRL Y-366-8)</name>
    <name type="common">Yeast</name>
    <name type="synonym">Hansenula anomala</name>
    <dbReference type="NCBI Taxonomy" id="683960"/>
    <lineage>
        <taxon>Eukaryota</taxon>
        <taxon>Fungi</taxon>
        <taxon>Dikarya</taxon>
        <taxon>Ascomycota</taxon>
        <taxon>Saccharomycotina</taxon>
        <taxon>Saccharomycetes</taxon>
        <taxon>Phaffomycetales</taxon>
        <taxon>Wickerhamomycetaceae</taxon>
        <taxon>Wickerhamomyces</taxon>
    </lineage>
</organism>
<evidence type="ECO:0000256" key="1">
    <source>
        <dbReference type="ARBA" id="ARBA00004123"/>
    </source>
</evidence>
<reference evidence="10 11" key="1">
    <citation type="journal article" date="2016" name="Proc. Natl. Acad. Sci. U.S.A.">
        <title>Comparative genomics of biotechnologically important yeasts.</title>
        <authorList>
            <person name="Riley R."/>
            <person name="Haridas S."/>
            <person name="Wolfe K.H."/>
            <person name="Lopes M.R."/>
            <person name="Hittinger C.T."/>
            <person name="Goeker M."/>
            <person name="Salamov A.A."/>
            <person name="Wisecaver J.H."/>
            <person name="Long T.M."/>
            <person name="Calvey C.H."/>
            <person name="Aerts A.L."/>
            <person name="Barry K.W."/>
            <person name="Choi C."/>
            <person name="Clum A."/>
            <person name="Coughlan A.Y."/>
            <person name="Deshpande S."/>
            <person name="Douglass A.P."/>
            <person name="Hanson S.J."/>
            <person name="Klenk H.-P."/>
            <person name="LaButti K.M."/>
            <person name="Lapidus A."/>
            <person name="Lindquist E.A."/>
            <person name="Lipzen A.M."/>
            <person name="Meier-Kolthoff J.P."/>
            <person name="Ohm R.A."/>
            <person name="Otillar R.P."/>
            <person name="Pangilinan J.L."/>
            <person name="Peng Y."/>
            <person name="Rokas A."/>
            <person name="Rosa C.A."/>
            <person name="Scheuner C."/>
            <person name="Sibirny A.A."/>
            <person name="Slot J.C."/>
            <person name="Stielow J.B."/>
            <person name="Sun H."/>
            <person name="Kurtzman C.P."/>
            <person name="Blackwell M."/>
            <person name="Grigoriev I.V."/>
            <person name="Jeffries T.W."/>
        </authorList>
    </citation>
    <scope>NUCLEOTIDE SEQUENCE [LARGE SCALE GENOMIC DNA]</scope>
    <source>
        <strain evidence="11">ATCC 58044 / CBS 1984 / NCYC 433 / NRRL Y-366-8</strain>
    </source>
</reference>
<dbReference type="STRING" id="683960.A0A1E3NY95"/>
<protein>
    <recommendedName>
        <fullName evidence="7">Pre-mRNA-splicing factor SLU7</fullName>
    </recommendedName>
</protein>
<comment type="similarity">
    <text evidence="2 7">Belongs to the SLU7 family.</text>
</comment>
<dbReference type="GO" id="GO:0030628">
    <property type="term" value="F:pre-mRNA 3'-splice site binding"/>
    <property type="evidence" value="ECO:0007669"/>
    <property type="project" value="UniProtKB-UniRule"/>
</dbReference>
<accession>A0A1E3NY95</accession>
<sequence length="353" mass="41371">MSKENPYVPKYIKDAPWYQPKTNPEDYLSHHRTSSTQEPNSEPKIGQGIKDEFIPTEEIDPTSQQRHRIKKKGRCKNCGGDHDKKDCLERPGLINVKQTGKVSKRNEDVDYDGKRDRWYGYDVNDYTKYLKDWKEKEAKKEPEEKREYDTDEEIELKELGLLDDPEFKDAAKQDGEKIIRLREDKAVYLTNVRNENISYDPKSRMIRDDKTGYYNDSNLFVRHLTGEAKEFENSKKFAWDEKKRGIIDDNLVANPTLADRKIEKMSEEEKLKKDKLKKSILDRYGGSLSISNNDEAEEEEDEDPQAQVDSTKSKYPEDVYHNNHTSVWGSYYSDGKWGYGCCKSLYKNSYCSK</sequence>
<keyword evidence="3 7" id="KW-0507">mRNA processing</keyword>
<dbReference type="InterPro" id="IPR039974">
    <property type="entry name" value="Splicing_factor_SLU7"/>
</dbReference>
<evidence type="ECO:0000256" key="4">
    <source>
        <dbReference type="ARBA" id="ARBA00022728"/>
    </source>
</evidence>
<dbReference type="OrthoDB" id="249612at2759"/>
<keyword evidence="4 7" id="KW-0747">Spliceosome</keyword>
<dbReference type="PANTHER" id="PTHR12942:SF2">
    <property type="entry name" value="PRE-MRNA-SPLICING FACTOR SLU7"/>
    <property type="match status" value="1"/>
</dbReference>
<evidence type="ECO:0000256" key="5">
    <source>
        <dbReference type="ARBA" id="ARBA00023187"/>
    </source>
</evidence>
<evidence type="ECO:0000256" key="8">
    <source>
        <dbReference type="SAM" id="MobiDB-lite"/>
    </source>
</evidence>
<dbReference type="EMBL" id="KV454213">
    <property type="protein sequence ID" value="ODQ57672.1"/>
    <property type="molecule type" value="Genomic_DNA"/>
</dbReference>
<keyword evidence="6 7" id="KW-0539">Nucleus</keyword>
<feature type="region of interest" description="Disordered" evidence="8">
    <location>
        <begin position="60"/>
        <end position="88"/>
    </location>
</feature>
<dbReference type="InterPro" id="IPR021715">
    <property type="entry name" value="Slu7_dom"/>
</dbReference>
<proteinExistence type="inferred from homology"/>
<feature type="compositionally biased region" description="Basic and acidic residues" evidence="8">
    <location>
        <begin position="79"/>
        <end position="88"/>
    </location>
</feature>
<keyword evidence="11" id="KW-1185">Reference proteome</keyword>
<feature type="domain" description="Pre-mRNA-splicing factor SLU7" evidence="9">
    <location>
        <begin position="110"/>
        <end position="330"/>
    </location>
</feature>
<evidence type="ECO:0000256" key="2">
    <source>
        <dbReference type="ARBA" id="ARBA00007203"/>
    </source>
</evidence>
<dbReference type="Pfam" id="PF11708">
    <property type="entry name" value="Slu7"/>
    <property type="match status" value="1"/>
</dbReference>
<dbReference type="RefSeq" id="XP_019036879.1">
    <property type="nucleotide sequence ID" value="XM_019180336.1"/>
</dbReference>
<comment type="subcellular location">
    <subcellularLocation>
        <location evidence="1 7">Nucleus</location>
    </subcellularLocation>
</comment>